<evidence type="ECO:0000256" key="1">
    <source>
        <dbReference type="SAM" id="MobiDB-lite"/>
    </source>
</evidence>
<evidence type="ECO:0000313" key="2">
    <source>
        <dbReference type="EMBL" id="PVU93302.1"/>
    </source>
</evidence>
<name>A0A2T9YLU7_9FUNG</name>
<dbReference type="Proteomes" id="UP000245609">
    <property type="component" value="Unassembled WGS sequence"/>
</dbReference>
<sequence length="156" mass="17134">MQNDIPSLKVRNLEPQITATSTQYEFGIDKTTTQQDDSTFKITNTESPATATGNQVQISTSETSNQEQIVTTSTTTSRYDTFSPSSSLNDRQEGIPQSQTIENGLDISGLPTPISGNEAESQVDNTTAIDESNEELEDDNVFSEFIHPENVEITHQ</sequence>
<dbReference type="AlphaFoldDB" id="A0A2T9YLU7"/>
<feature type="compositionally biased region" description="Polar residues" evidence="1">
    <location>
        <begin position="45"/>
        <end position="70"/>
    </location>
</feature>
<protein>
    <submittedName>
        <fullName evidence="2">Uncharacterized protein</fullName>
    </submittedName>
</protein>
<proteinExistence type="predicted"/>
<feature type="region of interest" description="Disordered" evidence="1">
    <location>
        <begin position="45"/>
        <end position="94"/>
    </location>
</feature>
<dbReference type="EMBL" id="MBFS01002736">
    <property type="protein sequence ID" value="PVU93302.1"/>
    <property type="molecule type" value="Genomic_DNA"/>
</dbReference>
<gene>
    <name evidence="2" type="ORF">BB560_006004</name>
</gene>
<organism evidence="2 3">
    <name type="scientific">Smittium megazygosporum</name>
    <dbReference type="NCBI Taxonomy" id="133381"/>
    <lineage>
        <taxon>Eukaryota</taxon>
        <taxon>Fungi</taxon>
        <taxon>Fungi incertae sedis</taxon>
        <taxon>Zoopagomycota</taxon>
        <taxon>Kickxellomycotina</taxon>
        <taxon>Harpellomycetes</taxon>
        <taxon>Harpellales</taxon>
        <taxon>Legeriomycetaceae</taxon>
        <taxon>Smittium</taxon>
    </lineage>
</organism>
<accession>A0A2T9YLU7</accession>
<feature type="compositionally biased region" description="Polar residues" evidence="1">
    <location>
        <begin position="78"/>
        <end position="94"/>
    </location>
</feature>
<keyword evidence="3" id="KW-1185">Reference proteome</keyword>
<reference evidence="2 3" key="1">
    <citation type="journal article" date="2018" name="MBio">
        <title>Comparative Genomics Reveals the Core Gene Toolbox for the Fungus-Insect Symbiosis.</title>
        <authorList>
            <person name="Wang Y."/>
            <person name="Stata M."/>
            <person name="Wang W."/>
            <person name="Stajich J.E."/>
            <person name="White M.M."/>
            <person name="Moncalvo J.M."/>
        </authorList>
    </citation>
    <scope>NUCLEOTIDE SEQUENCE [LARGE SCALE GENOMIC DNA]</scope>
    <source>
        <strain evidence="2 3">SC-DP-2</strain>
    </source>
</reference>
<comment type="caution">
    <text evidence="2">The sequence shown here is derived from an EMBL/GenBank/DDBJ whole genome shotgun (WGS) entry which is preliminary data.</text>
</comment>
<evidence type="ECO:0000313" key="3">
    <source>
        <dbReference type="Proteomes" id="UP000245609"/>
    </source>
</evidence>